<evidence type="ECO:0000259" key="7">
    <source>
        <dbReference type="Pfam" id="PF02932"/>
    </source>
</evidence>
<dbReference type="InterPro" id="IPR038050">
    <property type="entry name" value="Neuro_actylchol_rec"/>
</dbReference>
<evidence type="ECO:0000313" key="9">
    <source>
        <dbReference type="Proteomes" id="UP001186944"/>
    </source>
</evidence>
<evidence type="ECO:0000256" key="3">
    <source>
        <dbReference type="ARBA" id="ARBA00022989"/>
    </source>
</evidence>
<dbReference type="CDD" id="cd19051">
    <property type="entry name" value="LGIC_TM_cation"/>
    <property type="match status" value="1"/>
</dbReference>
<feature type="transmembrane region" description="Helical" evidence="5">
    <location>
        <begin position="207"/>
        <end position="226"/>
    </location>
</feature>
<feature type="transmembrane region" description="Helical" evidence="5">
    <location>
        <begin position="178"/>
        <end position="201"/>
    </location>
</feature>
<reference evidence="8" key="1">
    <citation type="submission" date="2019-08" db="EMBL/GenBank/DDBJ databases">
        <title>The improved chromosome-level genome for the pearl oyster Pinctada fucata martensii using PacBio sequencing and Hi-C.</title>
        <authorList>
            <person name="Zheng Z."/>
        </authorList>
    </citation>
    <scope>NUCLEOTIDE SEQUENCE</scope>
    <source>
        <strain evidence="8">ZZ-2019</strain>
        <tissue evidence="8">Adductor muscle</tissue>
    </source>
</reference>
<dbReference type="GO" id="GO:0016020">
    <property type="term" value="C:membrane"/>
    <property type="evidence" value="ECO:0007669"/>
    <property type="project" value="UniProtKB-SubCell"/>
</dbReference>
<gene>
    <name evidence="8" type="ORF">FSP39_008121</name>
</gene>
<keyword evidence="9" id="KW-1185">Reference proteome</keyword>
<dbReference type="Gene3D" id="1.20.58.390">
    <property type="entry name" value="Neurotransmitter-gated ion-channel transmembrane domain"/>
    <property type="match status" value="1"/>
</dbReference>
<dbReference type="PANTHER" id="PTHR18945">
    <property type="entry name" value="NEUROTRANSMITTER GATED ION CHANNEL"/>
    <property type="match status" value="1"/>
</dbReference>
<name>A0AA88Y5P2_PINIB</name>
<dbReference type="InterPro" id="IPR006201">
    <property type="entry name" value="Neur_channel"/>
</dbReference>
<dbReference type="Pfam" id="PF02932">
    <property type="entry name" value="Neur_chan_memb"/>
    <property type="match status" value="1"/>
</dbReference>
<evidence type="ECO:0000256" key="5">
    <source>
        <dbReference type="SAM" id="Phobius"/>
    </source>
</evidence>
<evidence type="ECO:0000256" key="4">
    <source>
        <dbReference type="ARBA" id="ARBA00023136"/>
    </source>
</evidence>
<dbReference type="CDD" id="cd18989">
    <property type="entry name" value="LGIC_ECD_cation"/>
    <property type="match status" value="1"/>
</dbReference>
<feature type="transmembrane region" description="Helical" evidence="5">
    <location>
        <begin position="238"/>
        <end position="264"/>
    </location>
</feature>
<evidence type="ECO:0000256" key="2">
    <source>
        <dbReference type="ARBA" id="ARBA00022692"/>
    </source>
</evidence>
<sequence length="367" mass="42163">MNDFDEIKGIIHTVGIIYVTWNDSRLSWKKDDYAGVRFLSVHLRDIWRPEISLLNTVGKFEIFDRHQDYFVAWVTDKGQVHYSLGGVYSASCDPDVTYFPFDVHECYLSFVPFSDIFFSKIFKNESIQLTEPLFNSSDIHDEDGEWDYHAMTPCVRRVGNSNLFGAAIPIRLQRRWKFVFFNVIIPVLLLGYLNLFVYSIPVEAGERVSFAITLLLSYTVFMIVTAESIPETSAPMPLLSYFLVFKLIYSACIAVSSITISRIYHNDKDHPITMPYRKFTNSVECIGNCLKIRSGSVNEDICDNDDPETIQETKPITWIRVSKALDHALVTLFSLVILTETVVFFAFLLQSYTRNLHDDFSSICDSS</sequence>
<dbReference type="AlphaFoldDB" id="A0AA88Y5P2"/>
<proteinExistence type="predicted"/>
<keyword evidence="2 5" id="KW-0812">Transmembrane</keyword>
<feature type="domain" description="Neurotransmitter-gated ion-channel ligand-binding" evidence="6">
    <location>
        <begin position="3"/>
        <end position="113"/>
    </location>
</feature>
<dbReference type="Gene3D" id="2.70.170.10">
    <property type="entry name" value="Neurotransmitter-gated ion-channel ligand-binding domain"/>
    <property type="match status" value="1"/>
</dbReference>
<dbReference type="GO" id="GO:0005230">
    <property type="term" value="F:extracellular ligand-gated monoatomic ion channel activity"/>
    <property type="evidence" value="ECO:0007669"/>
    <property type="project" value="InterPro"/>
</dbReference>
<organism evidence="8 9">
    <name type="scientific">Pinctada imbricata</name>
    <name type="common">Atlantic pearl-oyster</name>
    <name type="synonym">Pinctada martensii</name>
    <dbReference type="NCBI Taxonomy" id="66713"/>
    <lineage>
        <taxon>Eukaryota</taxon>
        <taxon>Metazoa</taxon>
        <taxon>Spiralia</taxon>
        <taxon>Lophotrochozoa</taxon>
        <taxon>Mollusca</taxon>
        <taxon>Bivalvia</taxon>
        <taxon>Autobranchia</taxon>
        <taxon>Pteriomorphia</taxon>
        <taxon>Pterioida</taxon>
        <taxon>Pterioidea</taxon>
        <taxon>Pteriidae</taxon>
        <taxon>Pinctada</taxon>
    </lineage>
</organism>
<dbReference type="InterPro" id="IPR006029">
    <property type="entry name" value="Neurotrans-gated_channel_TM"/>
</dbReference>
<dbReference type="Pfam" id="PF02931">
    <property type="entry name" value="Neur_chan_LBD"/>
    <property type="match status" value="1"/>
</dbReference>
<dbReference type="Proteomes" id="UP001186944">
    <property type="component" value="Unassembled WGS sequence"/>
</dbReference>
<dbReference type="EMBL" id="VSWD01000010">
    <property type="protein sequence ID" value="KAK3089971.1"/>
    <property type="molecule type" value="Genomic_DNA"/>
</dbReference>
<evidence type="ECO:0000313" key="8">
    <source>
        <dbReference type="EMBL" id="KAK3089971.1"/>
    </source>
</evidence>
<dbReference type="SUPFAM" id="SSF63712">
    <property type="entry name" value="Nicotinic receptor ligand binding domain-like"/>
    <property type="match status" value="1"/>
</dbReference>
<evidence type="ECO:0000259" key="6">
    <source>
        <dbReference type="Pfam" id="PF02931"/>
    </source>
</evidence>
<accession>A0AA88Y5P2</accession>
<dbReference type="SUPFAM" id="SSF90112">
    <property type="entry name" value="Neurotransmitter-gated ion-channel transmembrane pore"/>
    <property type="match status" value="1"/>
</dbReference>
<comment type="caution">
    <text evidence="8">The sequence shown here is derived from an EMBL/GenBank/DDBJ whole genome shotgun (WGS) entry which is preliminary data.</text>
</comment>
<dbReference type="InterPro" id="IPR036719">
    <property type="entry name" value="Neuro-gated_channel_TM_sf"/>
</dbReference>
<feature type="domain" description="Neurotransmitter-gated ion-channel transmembrane" evidence="7">
    <location>
        <begin position="183"/>
        <end position="278"/>
    </location>
</feature>
<keyword evidence="3 5" id="KW-1133">Transmembrane helix</keyword>
<dbReference type="InterPro" id="IPR036734">
    <property type="entry name" value="Neur_chan_lig-bd_sf"/>
</dbReference>
<comment type="subcellular location">
    <subcellularLocation>
        <location evidence="1">Membrane</location>
        <topology evidence="1">Multi-pass membrane protein</topology>
    </subcellularLocation>
</comment>
<evidence type="ECO:0000256" key="1">
    <source>
        <dbReference type="ARBA" id="ARBA00004141"/>
    </source>
</evidence>
<feature type="transmembrane region" description="Helical" evidence="5">
    <location>
        <begin position="328"/>
        <end position="349"/>
    </location>
</feature>
<dbReference type="GO" id="GO:0004888">
    <property type="term" value="F:transmembrane signaling receptor activity"/>
    <property type="evidence" value="ECO:0007669"/>
    <property type="project" value="InterPro"/>
</dbReference>
<dbReference type="InterPro" id="IPR006202">
    <property type="entry name" value="Neur_chan_lig-bd"/>
</dbReference>
<protein>
    <submittedName>
        <fullName evidence="8">Uncharacterized protein</fullName>
    </submittedName>
</protein>
<keyword evidence="4 5" id="KW-0472">Membrane</keyword>